<dbReference type="AlphaFoldDB" id="A0A2T4IHM6"/>
<accession>A0A2T4IHM6</accession>
<feature type="compositionally biased region" description="Low complexity" evidence="1">
    <location>
        <begin position="127"/>
        <end position="140"/>
    </location>
</feature>
<dbReference type="EMBL" id="PZKC01000003">
    <property type="protein sequence ID" value="PTD97275.1"/>
    <property type="molecule type" value="Genomic_DNA"/>
</dbReference>
<comment type="caution">
    <text evidence="2">The sequence shown here is derived from an EMBL/GenBank/DDBJ whole genome shotgun (WGS) entry which is preliminary data.</text>
</comment>
<reference evidence="2 3" key="2">
    <citation type="submission" date="2018-04" db="EMBL/GenBank/DDBJ databases">
        <title>Thauera lacus sp. nov., isolated from an saline lake in Inner Mongolia, China.</title>
        <authorList>
            <person name="Liang Q.-Y."/>
        </authorList>
    </citation>
    <scope>NUCLEOTIDE SEQUENCE [LARGE SCALE GENOMIC DNA]</scope>
    <source>
        <strain evidence="2 3">D20</strain>
    </source>
</reference>
<dbReference type="Proteomes" id="UP000241193">
    <property type="component" value="Unassembled WGS sequence"/>
</dbReference>
<evidence type="ECO:0008006" key="4">
    <source>
        <dbReference type="Google" id="ProtNLM"/>
    </source>
</evidence>
<name>A0A2T4IHM6_9RHOO</name>
<proteinExistence type="predicted"/>
<gene>
    <name evidence="2" type="ORF">C8261_04485</name>
</gene>
<organism evidence="2 3">
    <name type="scientific">Pseudothauera lacus</name>
    <dbReference type="NCBI Taxonomy" id="2136175"/>
    <lineage>
        <taxon>Bacteria</taxon>
        <taxon>Pseudomonadati</taxon>
        <taxon>Pseudomonadota</taxon>
        <taxon>Betaproteobacteria</taxon>
        <taxon>Rhodocyclales</taxon>
        <taxon>Zoogloeaceae</taxon>
        <taxon>Pseudothauera</taxon>
    </lineage>
</organism>
<reference evidence="2 3" key="1">
    <citation type="submission" date="2018-03" db="EMBL/GenBank/DDBJ databases">
        <authorList>
            <person name="Keele B.F."/>
        </authorList>
    </citation>
    <scope>NUCLEOTIDE SEQUENCE [LARGE SCALE GENOMIC DNA]</scope>
    <source>
        <strain evidence="2 3">D20</strain>
    </source>
</reference>
<keyword evidence="3" id="KW-1185">Reference proteome</keyword>
<dbReference type="Gene3D" id="3.30.450.30">
    <property type="entry name" value="Dynein light chain 2a, cytoplasmic"/>
    <property type="match status" value="1"/>
</dbReference>
<sequence length="149" mass="16067">MPMNIAKLIDNILELPGIEGLCLIGEDGRLYLNRLPAYLDDELLASASITLAALYGEADSVLPGGDDILLRYEEHWLMLRRGPGFVLVLLARHDASQASARMVTNIALRHLDAATLATLEDAPRAATAPSTAAAGAAPRPQRMYRGQAY</sequence>
<evidence type="ECO:0000256" key="1">
    <source>
        <dbReference type="SAM" id="MobiDB-lite"/>
    </source>
</evidence>
<dbReference type="SUPFAM" id="SSF103196">
    <property type="entry name" value="Roadblock/LC7 domain"/>
    <property type="match status" value="1"/>
</dbReference>
<feature type="region of interest" description="Disordered" evidence="1">
    <location>
        <begin position="127"/>
        <end position="149"/>
    </location>
</feature>
<protein>
    <recommendedName>
        <fullName evidence="4">Roadblock/LAMTOR2 domain-containing protein</fullName>
    </recommendedName>
</protein>
<evidence type="ECO:0000313" key="3">
    <source>
        <dbReference type="Proteomes" id="UP000241193"/>
    </source>
</evidence>
<evidence type="ECO:0000313" key="2">
    <source>
        <dbReference type="EMBL" id="PTD97275.1"/>
    </source>
</evidence>